<feature type="region of interest" description="Disordered" evidence="1">
    <location>
        <begin position="1"/>
        <end position="78"/>
    </location>
</feature>
<reference evidence="3" key="1">
    <citation type="submission" date="2022-11" db="UniProtKB">
        <authorList>
            <consortium name="WormBaseParasite"/>
        </authorList>
    </citation>
    <scope>IDENTIFICATION</scope>
</reference>
<proteinExistence type="predicted"/>
<feature type="compositionally biased region" description="Polar residues" evidence="1">
    <location>
        <begin position="1"/>
        <end position="14"/>
    </location>
</feature>
<evidence type="ECO:0000313" key="2">
    <source>
        <dbReference type="Proteomes" id="UP000887577"/>
    </source>
</evidence>
<evidence type="ECO:0000313" key="3">
    <source>
        <dbReference type="WBParaSite" id="PSU_v2.g15446.t1"/>
    </source>
</evidence>
<dbReference type="Proteomes" id="UP000887577">
    <property type="component" value="Unplaced"/>
</dbReference>
<dbReference type="WBParaSite" id="PSU_v2.g15446.t1">
    <property type="protein sequence ID" value="PSU_v2.g15446.t1"/>
    <property type="gene ID" value="PSU_v2.g15446"/>
</dbReference>
<organism evidence="2 3">
    <name type="scientific">Panagrolaimus superbus</name>
    <dbReference type="NCBI Taxonomy" id="310955"/>
    <lineage>
        <taxon>Eukaryota</taxon>
        <taxon>Metazoa</taxon>
        <taxon>Ecdysozoa</taxon>
        <taxon>Nematoda</taxon>
        <taxon>Chromadorea</taxon>
        <taxon>Rhabditida</taxon>
        <taxon>Tylenchina</taxon>
        <taxon>Panagrolaimomorpha</taxon>
        <taxon>Panagrolaimoidea</taxon>
        <taxon>Panagrolaimidae</taxon>
        <taxon>Panagrolaimus</taxon>
    </lineage>
</organism>
<sequence>MTLDFSSTSASRRLSQLLPPRSSGATATATNSSTTTNKNGKRSMSSQLSAGQMSLRRFSGTKKDNIQPSGGSTMSSGRSLIAATLRVIKFLKTE</sequence>
<name>A0A914Y7L5_9BILA</name>
<dbReference type="AlphaFoldDB" id="A0A914Y7L5"/>
<accession>A0A914Y7L5</accession>
<protein>
    <submittedName>
        <fullName evidence="3">Uncharacterized protein</fullName>
    </submittedName>
</protein>
<keyword evidence="2" id="KW-1185">Reference proteome</keyword>
<feature type="compositionally biased region" description="Low complexity" evidence="1">
    <location>
        <begin position="21"/>
        <end position="38"/>
    </location>
</feature>
<feature type="compositionally biased region" description="Polar residues" evidence="1">
    <location>
        <begin position="66"/>
        <end position="78"/>
    </location>
</feature>
<evidence type="ECO:0000256" key="1">
    <source>
        <dbReference type="SAM" id="MobiDB-lite"/>
    </source>
</evidence>